<dbReference type="Gene3D" id="1.10.3360.10">
    <property type="entry name" value="VPA0735-like domain"/>
    <property type="match status" value="1"/>
</dbReference>
<feature type="chain" id="PRO_5046829547" evidence="1">
    <location>
        <begin position="16"/>
        <end position="484"/>
    </location>
</feature>
<dbReference type="InterPro" id="IPR010679">
    <property type="entry name" value="DUF1254"/>
</dbReference>
<evidence type="ECO:0000313" key="5">
    <source>
        <dbReference type="Proteomes" id="UP001560573"/>
    </source>
</evidence>
<dbReference type="InterPro" id="IPR037049">
    <property type="entry name" value="DUF1214_C_sf"/>
</dbReference>
<dbReference type="PROSITE" id="PS51257">
    <property type="entry name" value="PROKAR_LIPOPROTEIN"/>
    <property type="match status" value="1"/>
</dbReference>
<reference evidence="4 5" key="1">
    <citation type="submission" date="2023-07" db="EMBL/GenBank/DDBJ databases">
        <authorList>
            <person name="Lian W.-H."/>
        </authorList>
    </citation>
    <scope>NUCLEOTIDE SEQUENCE [LARGE SCALE GENOMIC DNA]</scope>
    <source>
        <strain evidence="4 5">SYSU DXS3180</strain>
    </source>
</reference>
<dbReference type="Pfam" id="PF06742">
    <property type="entry name" value="DUF1214"/>
    <property type="match status" value="1"/>
</dbReference>
<dbReference type="Gene3D" id="2.60.40.1610">
    <property type="entry name" value="Domain of unknown function DUF1254"/>
    <property type="match status" value="1"/>
</dbReference>
<feature type="domain" description="DUF1214" evidence="2">
    <location>
        <begin position="361"/>
        <end position="467"/>
    </location>
</feature>
<comment type="caution">
    <text evidence="4">The sequence shown here is derived from an EMBL/GenBank/DDBJ whole genome shotgun (WGS) entry which is preliminary data.</text>
</comment>
<accession>A0ABV3ZAB0</accession>
<name>A0ABV3ZAB0_9BACT</name>
<dbReference type="InterPro" id="IPR037050">
    <property type="entry name" value="DUF1254_sf"/>
</dbReference>
<evidence type="ECO:0000259" key="2">
    <source>
        <dbReference type="Pfam" id="PF06742"/>
    </source>
</evidence>
<feature type="signal peptide" evidence="1">
    <location>
        <begin position="1"/>
        <end position="15"/>
    </location>
</feature>
<dbReference type="EMBL" id="JAULBC010000001">
    <property type="protein sequence ID" value="MEX6686415.1"/>
    <property type="molecule type" value="Genomic_DNA"/>
</dbReference>
<sequence length="484" mass="53329">MKHLLVFAVTIQVFAACNSSGTTSGSAPASDTAQTATFKPANVNEQVLYNRAFNAVIWGMPAVNSELMHESLLQAKGDYNQIVYWSDLVNSKNQTLTPNPDVIYVNPFYDTRKGPVVLEIPPAEGWSSITGSLDDAWQTAIEDVGPAGVDKGKGGKYLITPPGYKDKVPAGYISMPSSTYTGFAILRSNIGAGTKEDIAKAVEYGKRVKIYPYAQAANPPQSVMVDLMQTPFGNIIPYNIHFFESLNSFVQREPWLTRDMVMVEQLKTIGIEKGKNFTPDARTKEVLTAAIADAHKWLDGQYEMVFKPPFYDGTNWALPANPQTLKAITENYTDANNYPVDGRAIAYSIAYFSAKHLGSGQFYLMSIKDKDKKTFDGSALYKLHLPANVPVKLYWSVTAYDRETHALIEGLPHASRASTSPGLQKNADGSVDVYIGAKAPAGKEANWIPTDAKSGFELMARFYGPEKEFFEKKWTMGDAEKVKE</sequence>
<evidence type="ECO:0000259" key="3">
    <source>
        <dbReference type="Pfam" id="PF06863"/>
    </source>
</evidence>
<dbReference type="Gene3D" id="2.60.120.600">
    <property type="entry name" value="Domain of unknown function DUF1214, C-terminal domain"/>
    <property type="match status" value="1"/>
</dbReference>
<dbReference type="Proteomes" id="UP001560573">
    <property type="component" value="Unassembled WGS sequence"/>
</dbReference>
<organism evidence="4 5">
    <name type="scientific">Danxiaibacter flavus</name>
    <dbReference type="NCBI Taxonomy" id="3049108"/>
    <lineage>
        <taxon>Bacteria</taxon>
        <taxon>Pseudomonadati</taxon>
        <taxon>Bacteroidota</taxon>
        <taxon>Chitinophagia</taxon>
        <taxon>Chitinophagales</taxon>
        <taxon>Chitinophagaceae</taxon>
        <taxon>Danxiaibacter</taxon>
    </lineage>
</organism>
<feature type="domain" description="DUF1254" evidence="3">
    <location>
        <begin position="80"/>
        <end position="212"/>
    </location>
</feature>
<dbReference type="SUPFAM" id="SSF160935">
    <property type="entry name" value="VPA0735-like"/>
    <property type="match status" value="1"/>
</dbReference>
<dbReference type="PANTHER" id="PTHR36509">
    <property type="entry name" value="BLL3101 PROTEIN"/>
    <property type="match status" value="1"/>
</dbReference>
<dbReference type="Pfam" id="PF06863">
    <property type="entry name" value="DUF1254"/>
    <property type="match status" value="1"/>
</dbReference>
<proteinExistence type="predicted"/>
<dbReference type="PANTHER" id="PTHR36509:SF3">
    <property type="entry name" value="SIGNAL PEPTIDE PROTEIN"/>
    <property type="match status" value="1"/>
</dbReference>
<protein>
    <submittedName>
        <fullName evidence="4">DUF1254 domain-containing protein</fullName>
    </submittedName>
</protein>
<dbReference type="RefSeq" id="WP_369327810.1">
    <property type="nucleotide sequence ID" value="NZ_JAULBC010000001.1"/>
</dbReference>
<keyword evidence="5" id="KW-1185">Reference proteome</keyword>
<dbReference type="InterPro" id="IPR010621">
    <property type="entry name" value="DUF1214"/>
</dbReference>
<gene>
    <name evidence="4" type="ORF">QTN47_02865</name>
</gene>
<evidence type="ECO:0000256" key="1">
    <source>
        <dbReference type="SAM" id="SignalP"/>
    </source>
</evidence>
<keyword evidence="1" id="KW-0732">Signal</keyword>
<evidence type="ECO:0000313" key="4">
    <source>
        <dbReference type="EMBL" id="MEX6686415.1"/>
    </source>
</evidence>